<dbReference type="eggNOG" id="arCOG05840">
    <property type="taxonomic scope" value="Archaea"/>
</dbReference>
<reference evidence="2 3" key="1">
    <citation type="journal article" date="2011" name="J. Bacteriol.">
        <title>Complete genome sequence of the obligate piezophilic hyperthermophilic archaeon Pyrococcus yayanosii CH1.</title>
        <authorList>
            <person name="Jun X."/>
            <person name="Lupeng L."/>
            <person name="Minjuan X."/>
            <person name="Oger P."/>
            <person name="Fengping W."/>
            <person name="Jebbar M."/>
            <person name="Xiang X."/>
        </authorList>
    </citation>
    <scope>NUCLEOTIDE SEQUENCE [LARGE SCALE GENOMIC DNA]</scope>
    <source>
        <strain evidence="3">CH1 / JCM 16557</strain>
    </source>
</reference>
<feature type="transmembrane region" description="Helical" evidence="1">
    <location>
        <begin position="54"/>
        <end position="76"/>
    </location>
</feature>
<protein>
    <recommendedName>
        <fullName evidence="4">DUF340 domain-containing protein</fullName>
    </recommendedName>
</protein>
<gene>
    <name evidence="2" type="ordered locus">PYCH_00070</name>
</gene>
<evidence type="ECO:0000313" key="2">
    <source>
        <dbReference type="EMBL" id="AEH23720.1"/>
    </source>
</evidence>
<feature type="transmembrane region" description="Helical" evidence="1">
    <location>
        <begin position="28"/>
        <end position="47"/>
    </location>
</feature>
<keyword evidence="1" id="KW-1133">Transmembrane helix</keyword>
<dbReference type="GeneID" id="10836590"/>
<dbReference type="EMBL" id="CP002779">
    <property type="protein sequence ID" value="AEH23720.1"/>
    <property type="molecule type" value="Genomic_DNA"/>
</dbReference>
<dbReference type="AlphaFoldDB" id="F8AF46"/>
<dbReference type="GO" id="GO:0015661">
    <property type="term" value="F:L-lysine efflux transmembrane transporter activity"/>
    <property type="evidence" value="ECO:0007669"/>
    <property type="project" value="InterPro"/>
</dbReference>
<evidence type="ECO:0000313" key="3">
    <source>
        <dbReference type="Proteomes" id="UP000008386"/>
    </source>
</evidence>
<organism evidence="2 3">
    <name type="scientific">Pyrococcus yayanosii (strain CH1 / JCM 16557)</name>
    <dbReference type="NCBI Taxonomy" id="529709"/>
    <lineage>
        <taxon>Archaea</taxon>
        <taxon>Methanobacteriati</taxon>
        <taxon>Methanobacteriota</taxon>
        <taxon>Thermococci</taxon>
        <taxon>Thermococcales</taxon>
        <taxon>Thermococcaceae</taxon>
        <taxon>Pyrococcus</taxon>
    </lineage>
</organism>
<keyword evidence="1" id="KW-0812">Transmembrane</keyword>
<keyword evidence="1" id="KW-0472">Membrane</keyword>
<dbReference type="STRING" id="529709.PYCH_00070"/>
<name>F8AF46_PYRYC</name>
<accession>F8AF46</accession>
<proteinExistence type="predicted"/>
<dbReference type="RefSeq" id="WP_013904778.1">
    <property type="nucleotide sequence ID" value="NC_015680.1"/>
</dbReference>
<dbReference type="HOGENOM" id="CLU_190385_1_0_2"/>
<dbReference type="Proteomes" id="UP000008386">
    <property type="component" value="Chromosome"/>
</dbReference>
<dbReference type="KEGG" id="pya:PYCH_00070"/>
<evidence type="ECO:0008006" key="4">
    <source>
        <dbReference type="Google" id="ProtNLM"/>
    </source>
</evidence>
<sequence length="81" mass="8428">MNILAPLAVGILLGYLLRGRISLDTEKLMGISIILLVFLMGVEAGNVEVNALNIAGMAAAFALATTAGSLLMAALLRRAME</sequence>
<evidence type="ECO:0000256" key="1">
    <source>
        <dbReference type="SAM" id="Phobius"/>
    </source>
</evidence>
<keyword evidence="3" id="KW-1185">Reference proteome</keyword>